<gene>
    <name evidence="1" type="ORF">A5710_19745</name>
</gene>
<comment type="caution">
    <text evidence="1">The sequence shown here is derived from an EMBL/GenBank/DDBJ whole genome shotgun (WGS) entry which is preliminary data.</text>
</comment>
<accession>A0A1A2NTZ3</accession>
<evidence type="ECO:0000313" key="2">
    <source>
        <dbReference type="Proteomes" id="UP000093943"/>
    </source>
</evidence>
<proteinExistence type="predicted"/>
<organism evidence="1 2">
    <name type="scientific">Mycolicibacter sinensis (strain JDM601)</name>
    <name type="common">Mycobacterium sinense</name>
    <dbReference type="NCBI Taxonomy" id="875328"/>
    <lineage>
        <taxon>Bacteria</taxon>
        <taxon>Bacillati</taxon>
        <taxon>Actinomycetota</taxon>
        <taxon>Actinomycetes</taxon>
        <taxon>Mycobacteriales</taxon>
        <taxon>Mycobacteriaceae</taxon>
        <taxon>Mycolicibacter</taxon>
    </lineage>
</organism>
<keyword evidence="1" id="KW-0645">Protease</keyword>
<name>A0A1A2NTZ3_MYCSD</name>
<dbReference type="OrthoDB" id="4752181at2"/>
<reference evidence="2" key="1">
    <citation type="submission" date="2016-06" db="EMBL/GenBank/DDBJ databases">
        <authorList>
            <person name="Sutton G."/>
            <person name="Brinkac L."/>
            <person name="Sanka R."/>
            <person name="Adams M."/>
            <person name="Lau E."/>
            <person name="Sam S."/>
            <person name="Sreng N."/>
            <person name="Him V."/>
            <person name="Kerleguer A."/>
            <person name="Cheng S."/>
        </authorList>
    </citation>
    <scope>NUCLEOTIDE SEQUENCE [LARGE SCALE GENOMIC DNA]</scope>
    <source>
        <strain evidence="2">E1876</strain>
    </source>
</reference>
<dbReference type="Proteomes" id="UP000093943">
    <property type="component" value="Unassembled WGS sequence"/>
</dbReference>
<sequence>MVWRFIRPVGLAVLCVGAIVLLAPVSISDGDGGSIGCGSIAATDISGALDANAKSVATVLVATQGVPHTNYVAGCQSALSSRRALVVTLVALGLVAAAVGFTT</sequence>
<protein>
    <submittedName>
        <fullName evidence="1">Aminopeptidase</fullName>
    </submittedName>
</protein>
<evidence type="ECO:0000313" key="1">
    <source>
        <dbReference type="EMBL" id="OBI30791.1"/>
    </source>
</evidence>
<keyword evidence="1" id="KW-0031">Aminopeptidase</keyword>
<dbReference type="AlphaFoldDB" id="A0A1A2NTZ3"/>
<dbReference type="EMBL" id="LZKG01000066">
    <property type="protein sequence ID" value="OBI30791.1"/>
    <property type="molecule type" value="Genomic_DNA"/>
</dbReference>
<dbReference type="GO" id="GO:0004177">
    <property type="term" value="F:aminopeptidase activity"/>
    <property type="evidence" value="ECO:0007669"/>
    <property type="project" value="UniProtKB-KW"/>
</dbReference>
<keyword evidence="1" id="KW-0378">Hydrolase</keyword>